<reference evidence="1" key="1">
    <citation type="submission" date="2018-05" db="EMBL/GenBank/DDBJ databases">
        <authorList>
            <person name="Lanie J.A."/>
            <person name="Ng W.-L."/>
            <person name="Kazmierczak K.M."/>
            <person name="Andrzejewski T.M."/>
            <person name="Davidsen T.M."/>
            <person name="Wayne K.J."/>
            <person name="Tettelin H."/>
            <person name="Glass J.I."/>
            <person name="Rusch D."/>
            <person name="Podicherti R."/>
            <person name="Tsui H.-C.T."/>
            <person name="Winkler M.E."/>
        </authorList>
    </citation>
    <scope>NUCLEOTIDE SEQUENCE</scope>
</reference>
<accession>A0A381X6R8</accession>
<sequence length="162" mass="18268">MREDLICKECAESKCWQRDNDDKDNPSEHWVAYIWLGRVLNGEFQCWPEVGYDGENALSSKAEDGAITKISIGTNLEGSVGETFNGSDNDPRDGDVAHIGTLRKIRHNCQCGCDGDWDADVFSDSELKIINDAIKRDVDPSHYFTLEAELDYCQIEVEEESK</sequence>
<protein>
    <submittedName>
        <fullName evidence="1">Uncharacterized protein</fullName>
    </submittedName>
</protein>
<proteinExistence type="predicted"/>
<name>A0A381X6R8_9ZZZZ</name>
<gene>
    <name evidence="1" type="ORF">METZ01_LOCUS113174</name>
</gene>
<organism evidence="1">
    <name type="scientific">marine metagenome</name>
    <dbReference type="NCBI Taxonomy" id="408172"/>
    <lineage>
        <taxon>unclassified sequences</taxon>
        <taxon>metagenomes</taxon>
        <taxon>ecological metagenomes</taxon>
    </lineage>
</organism>
<dbReference type="EMBL" id="UINC01014081">
    <property type="protein sequence ID" value="SVA60320.1"/>
    <property type="molecule type" value="Genomic_DNA"/>
</dbReference>
<dbReference type="AlphaFoldDB" id="A0A381X6R8"/>
<evidence type="ECO:0000313" key="1">
    <source>
        <dbReference type="EMBL" id="SVA60320.1"/>
    </source>
</evidence>